<evidence type="ECO:0000313" key="1">
    <source>
        <dbReference type="EMBL" id="KAK0135465.1"/>
    </source>
</evidence>
<comment type="caution">
    <text evidence="1">The sequence shown here is derived from an EMBL/GenBank/DDBJ whole genome shotgun (WGS) entry which is preliminary data.</text>
</comment>
<keyword evidence="2" id="KW-1185">Reference proteome</keyword>
<gene>
    <name evidence="1" type="ORF">N1851_028676</name>
</gene>
<organism evidence="1 2">
    <name type="scientific">Merluccius polli</name>
    <name type="common">Benguela hake</name>
    <name type="synonym">Merluccius cadenati</name>
    <dbReference type="NCBI Taxonomy" id="89951"/>
    <lineage>
        <taxon>Eukaryota</taxon>
        <taxon>Metazoa</taxon>
        <taxon>Chordata</taxon>
        <taxon>Craniata</taxon>
        <taxon>Vertebrata</taxon>
        <taxon>Euteleostomi</taxon>
        <taxon>Actinopterygii</taxon>
        <taxon>Neopterygii</taxon>
        <taxon>Teleostei</taxon>
        <taxon>Neoteleostei</taxon>
        <taxon>Acanthomorphata</taxon>
        <taxon>Zeiogadaria</taxon>
        <taxon>Gadariae</taxon>
        <taxon>Gadiformes</taxon>
        <taxon>Gadoidei</taxon>
        <taxon>Merlucciidae</taxon>
        <taxon>Merluccius</taxon>
    </lineage>
</organism>
<proteinExistence type="predicted"/>
<sequence>MELCPARGIMVPLLRTDGPVEDQILHQPTPEGPSPAPTIHIDGNTLENVDHFQYLGSLLSTREDIDAAIYRHRVFENRDIQTKTKLLVYQAVVLPSLLYGAESWTTYSRHIKALEQYHQRCLRKILRTNWEDRRTNISILVEANLQSISTTIT</sequence>
<dbReference type="Proteomes" id="UP001174136">
    <property type="component" value="Unassembled WGS sequence"/>
</dbReference>
<reference evidence="1" key="1">
    <citation type="journal article" date="2023" name="Front. Mar. Sci.">
        <title>A new Merluccius polli reference genome to investigate the effects of global change in West African waters.</title>
        <authorList>
            <person name="Mateo J.L."/>
            <person name="Blanco-Fernandez C."/>
            <person name="Garcia-Vazquez E."/>
            <person name="Machado-Schiaffino G."/>
        </authorList>
    </citation>
    <scope>NUCLEOTIDE SEQUENCE</scope>
    <source>
        <strain evidence="1">C29</strain>
        <tissue evidence="1">Fin</tissue>
    </source>
</reference>
<dbReference type="AlphaFoldDB" id="A0AA47M8A6"/>
<accession>A0AA47M8A6</accession>
<dbReference type="PANTHER" id="PTHR47027:SF30">
    <property type="entry name" value="THAP-TYPE DOMAIN-CONTAINING PROTEIN"/>
    <property type="match status" value="1"/>
</dbReference>
<protein>
    <submittedName>
        <fullName evidence="1">Uncharacterized protein</fullName>
    </submittedName>
</protein>
<dbReference type="PANTHER" id="PTHR47027">
    <property type="entry name" value="REVERSE TRANSCRIPTASE DOMAIN-CONTAINING PROTEIN"/>
    <property type="match status" value="1"/>
</dbReference>
<dbReference type="EMBL" id="JAOPHQ010005424">
    <property type="protein sequence ID" value="KAK0135465.1"/>
    <property type="molecule type" value="Genomic_DNA"/>
</dbReference>
<evidence type="ECO:0000313" key="2">
    <source>
        <dbReference type="Proteomes" id="UP001174136"/>
    </source>
</evidence>
<name>A0AA47M8A6_MERPO</name>